<evidence type="ECO:0000313" key="1">
    <source>
        <dbReference type="EMBL" id="QBO57248.1"/>
    </source>
</evidence>
<dbReference type="EMBL" id="CP037954">
    <property type="protein sequence ID" value="QBO57248.1"/>
    <property type="molecule type" value="Genomic_DNA"/>
</dbReference>
<sequence length="261" mass="30719">MEKIYNAIKGDIRSHPEVNSSLLGIVDDWKRSQYVILADLISKHLAKSPILTEEKRLSLGTTISPITLQRFYENEYQIKTHNDLRFIKTLDKLCIFLGKTDLNDYIHKNFQKDDSAPNDDGNTYLSDKELVTKFCQFQFDALKHLPAINVAEFSTIVCKDSPILERTTQYLQEKGNKNLVFVTENNRSNYEIFQITKISEDPELKVIKTREFWNLVFKDDKENSYVVHHLNTQFYFIKNLDNHWKIWDNFNPDYGNILKIN</sequence>
<protein>
    <submittedName>
        <fullName evidence="1">Uncharacterized protein</fullName>
    </submittedName>
</protein>
<evidence type="ECO:0000313" key="2">
    <source>
        <dbReference type="Proteomes" id="UP000294419"/>
    </source>
</evidence>
<dbReference type="AlphaFoldDB" id="A0A4P6ZCM4"/>
<organism evidence="1 2">
    <name type="scientific">Chryseobacterium salivictor</name>
    <dbReference type="NCBI Taxonomy" id="2547600"/>
    <lineage>
        <taxon>Bacteria</taxon>
        <taxon>Pseudomonadati</taxon>
        <taxon>Bacteroidota</taxon>
        <taxon>Flavobacteriia</taxon>
        <taxon>Flavobacteriales</taxon>
        <taxon>Weeksellaceae</taxon>
        <taxon>Chryseobacterium group</taxon>
        <taxon>Chryseobacterium</taxon>
    </lineage>
</organism>
<dbReference type="OrthoDB" id="1267200at2"/>
<proteinExistence type="predicted"/>
<dbReference type="RefSeq" id="WP_133438764.1">
    <property type="nucleotide sequence ID" value="NZ_CP037954.1"/>
</dbReference>
<gene>
    <name evidence="1" type="ORF">NBC122_00399</name>
</gene>
<dbReference type="KEGG" id="csal:NBC122_00399"/>
<reference evidence="1 2" key="1">
    <citation type="submission" date="2019-03" db="EMBL/GenBank/DDBJ databases">
        <authorList>
            <person name="Kim H."/>
            <person name="Yu S.-M."/>
        </authorList>
    </citation>
    <scope>NUCLEOTIDE SEQUENCE [LARGE SCALE GENOMIC DNA]</scope>
    <source>
        <strain evidence="1 2">NBC122</strain>
    </source>
</reference>
<keyword evidence="2" id="KW-1185">Reference proteome</keyword>
<name>A0A4P6ZCM4_9FLAO</name>
<accession>A0A4P6ZCM4</accession>
<dbReference type="Proteomes" id="UP000294419">
    <property type="component" value="Chromosome"/>
</dbReference>